<dbReference type="Gramene" id="PUZ53239">
    <property type="protein sequence ID" value="PUZ53239"/>
    <property type="gene ID" value="GQ55_5G037300"/>
</dbReference>
<evidence type="ECO:0000313" key="10">
    <source>
        <dbReference type="Proteomes" id="UP000244336"/>
    </source>
</evidence>
<keyword evidence="3" id="KW-0677">Repeat</keyword>
<dbReference type="STRING" id="1504633.A0A2T7DCB1"/>
<dbReference type="Pfam" id="PF00931">
    <property type="entry name" value="NB-ARC"/>
    <property type="match status" value="1"/>
</dbReference>
<dbReference type="Pfam" id="PF18052">
    <property type="entry name" value="Rx_N"/>
    <property type="match status" value="1"/>
</dbReference>
<dbReference type="PANTHER" id="PTHR33377">
    <property type="entry name" value="OS10G0134700 PROTEIN-RELATED"/>
    <property type="match status" value="1"/>
</dbReference>
<accession>A0A2T7DCB1</accession>
<feature type="domain" description="NB-ARC" evidence="7">
    <location>
        <begin position="311"/>
        <end position="358"/>
    </location>
</feature>
<name>A0A2T7DCB1_9POAL</name>
<feature type="domain" description="Disease resistance N-terminal" evidence="8">
    <location>
        <begin position="118"/>
        <end position="204"/>
    </location>
</feature>
<dbReference type="InterPro" id="IPR002182">
    <property type="entry name" value="NB-ARC"/>
</dbReference>
<dbReference type="SUPFAM" id="SSF52540">
    <property type="entry name" value="P-loop containing nucleoside triphosphate hydrolases"/>
    <property type="match status" value="1"/>
</dbReference>
<comment type="similarity">
    <text evidence="1">Belongs to the disease resistance NB-LRR family.</text>
</comment>
<dbReference type="Gene3D" id="1.20.5.4130">
    <property type="match status" value="1"/>
</dbReference>
<dbReference type="EMBL" id="CM009753">
    <property type="protein sequence ID" value="PUZ53239.1"/>
    <property type="molecule type" value="Genomic_DNA"/>
</dbReference>
<dbReference type="GO" id="GO:0006952">
    <property type="term" value="P:defense response"/>
    <property type="evidence" value="ECO:0007669"/>
    <property type="project" value="UniProtKB-KW"/>
</dbReference>
<keyword evidence="2" id="KW-0433">Leucine-rich repeat</keyword>
<feature type="region of interest" description="Disordered" evidence="6">
    <location>
        <begin position="1"/>
        <end position="104"/>
    </location>
</feature>
<evidence type="ECO:0000256" key="2">
    <source>
        <dbReference type="ARBA" id="ARBA00022614"/>
    </source>
</evidence>
<protein>
    <recommendedName>
        <fullName evidence="11">Rx N-terminal domain-containing protein</fullName>
    </recommendedName>
</protein>
<gene>
    <name evidence="9" type="ORF">GQ55_5G037300</name>
</gene>
<evidence type="ECO:0000256" key="3">
    <source>
        <dbReference type="ARBA" id="ARBA00022737"/>
    </source>
</evidence>
<dbReference type="InterPro" id="IPR041118">
    <property type="entry name" value="Rx_N"/>
</dbReference>
<evidence type="ECO:0000256" key="6">
    <source>
        <dbReference type="SAM" id="MobiDB-lite"/>
    </source>
</evidence>
<evidence type="ECO:0008006" key="11">
    <source>
        <dbReference type="Google" id="ProtNLM"/>
    </source>
</evidence>
<dbReference type="OrthoDB" id="639797at2759"/>
<evidence type="ECO:0000256" key="4">
    <source>
        <dbReference type="ARBA" id="ARBA00022741"/>
    </source>
</evidence>
<dbReference type="AlphaFoldDB" id="A0A2T7DCB1"/>
<dbReference type="InterPro" id="IPR027417">
    <property type="entry name" value="P-loop_NTPase"/>
</dbReference>
<feature type="compositionally biased region" description="Basic residues" evidence="6">
    <location>
        <begin position="1"/>
        <end position="12"/>
    </location>
</feature>
<evidence type="ECO:0000259" key="8">
    <source>
        <dbReference type="Pfam" id="PF18052"/>
    </source>
</evidence>
<keyword evidence="10" id="KW-1185">Reference proteome</keyword>
<feature type="compositionally biased region" description="Polar residues" evidence="6">
    <location>
        <begin position="74"/>
        <end position="85"/>
    </location>
</feature>
<evidence type="ECO:0000256" key="5">
    <source>
        <dbReference type="ARBA" id="ARBA00022821"/>
    </source>
</evidence>
<dbReference type="PANTHER" id="PTHR33377:SF62">
    <property type="entry name" value="OS10G0133166 PROTEIN"/>
    <property type="match status" value="1"/>
</dbReference>
<dbReference type="Gene3D" id="3.40.50.300">
    <property type="entry name" value="P-loop containing nucleotide triphosphate hydrolases"/>
    <property type="match status" value="1"/>
</dbReference>
<keyword evidence="4" id="KW-0547">Nucleotide-binding</keyword>
<dbReference type="GO" id="GO:0043531">
    <property type="term" value="F:ADP binding"/>
    <property type="evidence" value="ECO:0007669"/>
    <property type="project" value="InterPro"/>
</dbReference>
<evidence type="ECO:0000259" key="7">
    <source>
        <dbReference type="Pfam" id="PF00931"/>
    </source>
</evidence>
<dbReference type="Proteomes" id="UP000244336">
    <property type="component" value="Chromosome 5"/>
</dbReference>
<proteinExistence type="inferred from homology"/>
<organism evidence="9 10">
    <name type="scientific">Panicum hallii var. hallii</name>
    <dbReference type="NCBI Taxonomy" id="1504633"/>
    <lineage>
        <taxon>Eukaryota</taxon>
        <taxon>Viridiplantae</taxon>
        <taxon>Streptophyta</taxon>
        <taxon>Embryophyta</taxon>
        <taxon>Tracheophyta</taxon>
        <taxon>Spermatophyta</taxon>
        <taxon>Magnoliopsida</taxon>
        <taxon>Liliopsida</taxon>
        <taxon>Poales</taxon>
        <taxon>Poaceae</taxon>
        <taxon>PACMAD clade</taxon>
        <taxon>Panicoideae</taxon>
        <taxon>Panicodae</taxon>
        <taxon>Paniceae</taxon>
        <taxon>Panicinae</taxon>
        <taxon>Panicum</taxon>
        <taxon>Panicum sect. Panicum</taxon>
    </lineage>
</organism>
<feature type="compositionally biased region" description="Basic residues" evidence="6">
    <location>
        <begin position="43"/>
        <end position="54"/>
    </location>
</feature>
<sequence>MLHRFNNVKKRPSPTGQDQGPKVIRKEWGPMKISPRNVPRNLLLRRTRRQKRSKFPTPRRGLAISSLSRRGDGSSASHSTPTSQRIAPPRKPRSPRRSPETPMACSAAAAAAAGWLLSPFLDSLSDRIRSCADDLFRYLPSGSASADLERLQDYIVRLSAFTSAVERARRRPPHPTLLAWLNRLKDAADDADNILDEIRYRSLADALTGPGPDLRSVLDTPGSVCGLLVSVCSDHPFKRLPSVLDKLATACADYAGIASLVGLDRADSPQRGNRLTRSSSSIMPADDAFFGRQRELNVLVETLVRCNDSAQLGNQSVPDVGIVGDGGIGKTKLAQMAFHHPIILEHFDLRMWVCASSHVDDGGGSCLS</sequence>
<evidence type="ECO:0000256" key="1">
    <source>
        <dbReference type="ARBA" id="ARBA00008894"/>
    </source>
</evidence>
<reference evidence="9 10" key="1">
    <citation type="submission" date="2018-04" db="EMBL/GenBank/DDBJ databases">
        <title>WGS assembly of Panicum hallii var. hallii HAL2.</title>
        <authorList>
            <person name="Lovell J."/>
            <person name="Jenkins J."/>
            <person name="Lowry D."/>
            <person name="Mamidi S."/>
            <person name="Sreedasyam A."/>
            <person name="Weng X."/>
            <person name="Barry K."/>
            <person name="Bonette J."/>
            <person name="Campitelli B."/>
            <person name="Daum C."/>
            <person name="Gordon S."/>
            <person name="Gould B."/>
            <person name="Lipzen A."/>
            <person name="MacQueen A."/>
            <person name="Palacio-Mejia J."/>
            <person name="Plott C."/>
            <person name="Shakirov E."/>
            <person name="Shu S."/>
            <person name="Yoshinaga Y."/>
            <person name="Zane M."/>
            <person name="Rokhsar D."/>
            <person name="Grimwood J."/>
            <person name="Schmutz J."/>
            <person name="Juenger T."/>
        </authorList>
    </citation>
    <scope>NUCLEOTIDE SEQUENCE [LARGE SCALE GENOMIC DNA]</scope>
    <source>
        <strain evidence="10">cv. HAL2</strain>
    </source>
</reference>
<evidence type="ECO:0000313" key="9">
    <source>
        <dbReference type="EMBL" id="PUZ53239.1"/>
    </source>
</evidence>
<keyword evidence="5" id="KW-0611">Plant defense</keyword>